<evidence type="ECO:0000313" key="4">
    <source>
        <dbReference type="EMBL" id="TCL67087.1"/>
    </source>
</evidence>
<dbReference type="SMART" id="SM00116">
    <property type="entry name" value="CBS"/>
    <property type="match status" value="2"/>
</dbReference>
<keyword evidence="1 2" id="KW-0129">CBS domain</keyword>
<evidence type="ECO:0000256" key="1">
    <source>
        <dbReference type="ARBA" id="ARBA00023122"/>
    </source>
</evidence>
<keyword evidence="5" id="KW-1185">Reference proteome</keyword>
<dbReference type="InterPro" id="IPR051257">
    <property type="entry name" value="Diverse_CBS-Domain"/>
</dbReference>
<name>A0A4V2QE95_9FLAO</name>
<protein>
    <submittedName>
        <fullName evidence="4">Acetoin utilization protein AcuB</fullName>
    </submittedName>
</protein>
<dbReference type="AlphaFoldDB" id="A0A4V2QE95"/>
<evidence type="ECO:0000256" key="2">
    <source>
        <dbReference type="PROSITE-ProRule" id="PRU00703"/>
    </source>
</evidence>
<dbReference type="EMBL" id="SLUP01000003">
    <property type="protein sequence ID" value="TCL67087.1"/>
    <property type="molecule type" value="Genomic_DNA"/>
</dbReference>
<reference evidence="4 5" key="1">
    <citation type="submission" date="2019-03" db="EMBL/GenBank/DDBJ databases">
        <title>Genomic Encyclopedia of Type Strains, Phase IV (KMG-IV): sequencing the most valuable type-strain genomes for metagenomic binning, comparative biology and taxonomic classification.</title>
        <authorList>
            <person name="Goeker M."/>
        </authorList>
    </citation>
    <scope>NUCLEOTIDE SEQUENCE [LARGE SCALE GENOMIC DNA]</scope>
    <source>
        <strain evidence="4 5">DSM 18792</strain>
    </source>
</reference>
<dbReference type="PANTHER" id="PTHR43080:SF2">
    <property type="entry name" value="CBS DOMAIN-CONTAINING PROTEIN"/>
    <property type="match status" value="1"/>
</dbReference>
<comment type="caution">
    <text evidence="4">The sequence shown here is derived from an EMBL/GenBank/DDBJ whole genome shotgun (WGS) entry which is preliminary data.</text>
</comment>
<organism evidence="4 5">
    <name type="scientific">Mariniflexile fucanivorans</name>
    <dbReference type="NCBI Taxonomy" id="264023"/>
    <lineage>
        <taxon>Bacteria</taxon>
        <taxon>Pseudomonadati</taxon>
        <taxon>Bacteroidota</taxon>
        <taxon>Flavobacteriia</taxon>
        <taxon>Flavobacteriales</taxon>
        <taxon>Flavobacteriaceae</taxon>
        <taxon>Mariniflexile</taxon>
    </lineage>
</organism>
<dbReference type="OrthoDB" id="1119899at2"/>
<sequence length="138" mass="15561">MIQNEPVSEIMVKNIIALNREDDLESAEKLFNKYKIKHIPVVSADVVIGMLSYSDFLKTSIPETAEDPHNINSVVYNAFSIEQVMSKNIVCINSKTSIREAATILAKREFHALPVVDDGVLTGIVTTRDLLNYYIKQY</sequence>
<proteinExistence type="predicted"/>
<dbReference type="Pfam" id="PF00571">
    <property type="entry name" value="CBS"/>
    <property type="match status" value="2"/>
</dbReference>
<dbReference type="PROSITE" id="PS51371">
    <property type="entry name" value="CBS"/>
    <property type="match status" value="2"/>
</dbReference>
<evidence type="ECO:0000313" key="5">
    <source>
        <dbReference type="Proteomes" id="UP000295455"/>
    </source>
</evidence>
<dbReference type="Proteomes" id="UP000295455">
    <property type="component" value="Unassembled WGS sequence"/>
</dbReference>
<dbReference type="Gene3D" id="3.10.580.10">
    <property type="entry name" value="CBS-domain"/>
    <property type="match status" value="1"/>
</dbReference>
<dbReference type="PANTHER" id="PTHR43080">
    <property type="entry name" value="CBS DOMAIN-CONTAINING PROTEIN CBSX3, MITOCHONDRIAL"/>
    <property type="match status" value="1"/>
</dbReference>
<gene>
    <name evidence="4" type="ORF">EV196_103513</name>
</gene>
<dbReference type="SUPFAM" id="SSF54631">
    <property type="entry name" value="CBS-domain pair"/>
    <property type="match status" value="1"/>
</dbReference>
<feature type="domain" description="CBS" evidence="3">
    <location>
        <begin position="11"/>
        <end position="66"/>
    </location>
</feature>
<dbReference type="RefSeq" id="WP_132217429.1">
    <property type="nucleotide sequence ID" value="NZ_OX156936.1"/>
</dbReference>
<feature type="domain" description="CBS" evidence="3">
    <location>
        <begin position="85"/>
        <end position="138"/>
    </location>
</feature>
<evidence type="ECO:0000259" key="3">
    <source>
        <dbReference type="PROSITE" id="PS51371"/>
    </source>
</evidence>
<accession>A0A4V2QE95</accession>
<dbReference type="InterPro" id="IPR000644">
    <property type="entry name" value="CBS_dom"/>
</dbReference>
<dbReference type="InterPro" id="IPR046342">
    <property type="entry name" value="CBS_dom_sf"/>
</dbReference>